<gene>
    <name evidence="2" type="ORF">Fot_34475</name>
</gene>
<comment type="caution">
    <text evidence="2">The sequence shown here is derived from an EMBL/GenBank/DDBJ whole genome shotgun (WGS) entry which is preliminary data.</text>
</comment>
<reference evidence="3" key="1">
    <citation type="submission" date="2024-07" db="EMBL/GenBank/DDBJ databases">
        <title>Two chromosome-level genome assemblies of Korean endemic species Abeliophyllum distichum and Forsythia ovata (Oleaceae).</title>
        <authorList>
            <person name="Jang H."/>
        </authorList>
    </citation>
    <scope>NUCLEOTIDE SEQUENCE [LARGE SCALE GENOMIC DNA]</scope>
</reference>
<sequence length="178" mass="20174">MVHDIIPDPIKSYIVSAFTRIFSYFFTPLSTQITMVVDENNGMMHNQIYESVEHYLHTKISPKTKRFKESKNPKKKNISLSMEKNELAKEIKEKDKNVKLYTRDCPHSYSDDGKDGGNRSGVWGCVNLDHPVTFEKSALPAFKGGLVDGPYRAFYKPVCQGLVGLDYFDTSTCYGGSI</sequence>
<dbReference type="Proteomes" id="UP001604277">
    <property type="component" value="Unassembled WGS sequence"/>
</dbReference>
<name>A0ABD1SIT2_9LAMI</name>
<proteinExistence type="predicted"/>
<accession>A0ABD1SIT2</accession>
<keyword evidence="2" id="KW-0378">Hydrolase</keyword>
<dbReference type="Pfam" id="PF14363">
    <property type="entry name" value="AAA_assoc"/>
    <property type="match status" value="1"/>
</dbReference>
<keyword evidence="3" id="KW-1185">Reference proteome</keyword>
<evidence type="ECO:0000259" key="1">
    <source>
        <dbReference type="Pfam" id="PF14363"/>
    </source>
</evidence>
<organism evidence="2 3">
    <name type="scientific">Forsythia ovata</name>
    <dbReference type="NCBI Taxonomy" id="205694"/>
    <lineage>
        <taxon>Eukaryota</taxon>
        <taxon>Viridiplantae</taxon>
        <taxon>Streptophyta</taxon>
        <taxon>Embryophyta</taxon>
        <taxon>Tracheophyta</taxon>
        <taxon>Spermatophyta</taxon>
        <taxon>Magnoliopsida</taxon>
        <taxon>eudicotyledons</taxon>
        <taxon>Gunneridae</taxon>
        <taxon>Pentapetalae</taxon>
        <taxon>asterids</taxon>
        <taxon>lamiids</taxon>
        <taxon>Lamiales</taxon>
        <taxon>Oleaceae</taxon>
        <taxon>Forsythieae</taxon>
        <taxon>Forsythia</taxon>
    </lineage>
</organism>
<evidence type="ECO:0000313" key="3">
    <source>
        <dbReference type="Proteomes" id="UP001604277"/>
    </source>
</evidence>
<evidence type="ECO:0000313" key="2">
    <source>
        <dbReference type="EMBL" id="KAL2500627.1"/>
    </source>
</evidence>
<dbReference type="GO" id="GO:0016787">
    <property type="term" value="F:hydrolase activity"/>
    <property type="evidence" value="ECO:0007669"/>
    <property type="project" value="UniProtKB-KW"/>
</dbReference>
<feature type="domain" description="AAA-type ATPase N-terminal" evidence="1">
    <location>
        <begin position="6"/>
        <end position="86"/>
    </location>
</feature>
<dbReference type="InterPro" id="IPR025753">
    <property type="entry name" value="AAA_N_dom"/>
</dbReference>
<dbReference type="AlphaFoldDB" id="A0ABD1SIT2"/>
<dbReference type="EMBL" id="JBFOLJ010000010">
    <property type="protein sequence ID" value="KAL2500627.1"/>
    <property type="molecule type" value="Genomic_DNA"/>
</dbReference>
<protein>
    <submittedName>
        <fullName evidence="2">P-loop containing nucleoside triphosphate hydrolase superfamily protein</fullName>
    </submittedName>
</protein>